<evidence type="ECO:0000256" key="1">
    <source>
        <dbReference type="SAM" id="SignalP"/>
    </source>
</evidence>
<evidence type="ECO:0000313" key="2">
    <source>
        <dbReference type="EMBL" id="KXG43951.1"/>
    </source>
</evidence>
<organism evidence="2 3">
    <name type="scientific">Tepidibacillus decaturensis</name>
    <dbReference type="NCBI Taxonomy" id="1413211"/>
    <lineage>
        <taxon>Bacteria</taxon>
        <taxon>Bacillati</taxon>
        <taxon>Bacillota</taxon>
        <taxon>Bacilli</taxon>
        <taxon>Bacillales</taxon>
        <taxon>Bacillaceae</taxon>
        <taxon>Tepidibacillus</taxon>
    </lineage>
</organism>
<name>A0A135L4R2_9BACI</name>
<dbReference type="OrthoDB" id="2960107at2"/>
<keyword evidence="1" id="KW-0732">Signal</keyword>
<gene>
    <name evidence="2" type="ORF">U473_07970</name>
</gene>
<feature type="signal peptide" evidence="1">
    <location>
        <begin position="1"/>
        <end position="27"/>
    </location>
</feature>
<proteinExistence type="predicted"/>
<dbReference type="EMBL" id="LSKU01000001">
    <property type="protein sequence ID" value="KXG43951.1"/>
    <property type="molecule type" value="Genomic_DNA"/>
</dbReference>
<dbReference type="RefSeq" id="WP_068725089.1">
    <property type="nucleotide sequence ID" value="NZ_LSKU01000001.1"/>
</dbReference>
<feature type="chain" id="PRO_5007466301" evidence="1">
    <location>
        <begin position="28"/>
        <end position="473"/>
    </location>
</feature>
<comment type="caution">
    <text evidence="2">The sequence shown here is derived from an EMBL/GenBank/DDBJ whole genome shotgun (WGS) entry which is preliminary data.</text>
</comment>
<dbReference type="Proteomes" id="UP000070352">
    <property type="component" value="Unassembled WGS sequence"/>
</dbReference>
<evidence type="ECO:0000313" key="3">
    <source>
        <dbReference type="Proteomes" id="UP000070352"/>
    </source>
</evidence>
<protein>
    <submittedName>
        <fullName evidence="2">Uncharacterized protein</fullName>
    </submittedName>
</protein>
<reference evidence="2 3" key="1">
    <citation type="submission" date="2016-02" db="EMBL/GenBank/DDBJ databases">
        <title>Draft Genome for Tepidibacillus decaturensis nov. sp. Strain Z9, an Anaerobic, Moderately Thermophilic and Heterotrophic Bacterium from Deep Subsurface of the Illinois Basin, USA.</title>
        <authorList>
            <person name="Dong Y."/>
            <person name="Chang J.Y."/>
            <person name="Sanford R."/>
            <person name="Fouke B.W."/>
        </authorList>
    </citation>
    <scope>NUCLEOTIDE SEQUENCE [LARGE SCALE GENOMIC DNA]</scope>
    <source>
        <strain evidence="2 3">Z9</strain>
    </source>
</reference>
<sequence>MKKIITIVLATLLLISLVSPISDRASAVNNDKDIVNEFTLNNVIGQVLNDNWDENDSAKINLKKLSINQNNGHIKTKGEFENNNKLYDLNLSGTIYPVIGQGVYSDKLLLGDMKETKDFIVLQFRIEKDSSKTALLKTNYSIENQTVLTIVLEDKNSQNIIYLQDSIPETIFDTLSLGAKYQLKKDAIQEKDLAKKIVELSNMRNKSSNNKQIKTQEISEEDQSQDLFSITSTQISVDYYELKRLFSDLKTNSTVNLDDYNIPESLFKGSGWKSYVSWSLPDYFYHAYSADQSWYTLTQISMVDIKNNRETGIAGHSMQTEILYGYVVEYDHYTRDIKVFYYDFGLKFDDLELVMNKLTGDHVFLNRNIYGIMASSPSYAKAAVALIPYLSTVSSVWDNIQASESQKLGQKKDLGSLEEQKLENNNSVYYGILGDFKDYYLQDEGHYAKVEGTINGTYMKPVSGYRYTASTNL</sequence>
<dbReference type="AlphaFoldDB" id="A0A135L4R2"/>
<keyword evidence="3" id="KW-1185">Reference proteome</keyword>
<accession>A0A135L4R2</accession>